<reference evidence="1" key="1">
    <citation type="submission" date="2018-02" db="EMBL/GenBank/DDBJ databases">
        <title>Rhizophora mucronata_Transcriptome.</title>
        <authorList>
            <person name="Meera S.P."/>
            <person name="Sreeshan A."/>
            <person name="Augustine A."/>
        </authorList>
    </citation>
    <scope>NUCLEOTIDE SEQUENCE</scope>
    <source>
        <tissue evidence="1">Leaf</tissue>
    </source>
</reference>
<name>A0A2P2IR75_RHIMU</name>
<proteinExistence type="predicted"/>
<sequence length="50" mass="6068">MLLMLERERERVEGTIRERERQRRKGVRHTKEAKSCSFKVLASPRSLTRR</sequence>
<dbReference type="AlphaFoldDB" id="A0A2P2IR75"/>
<protein>
    <submittedName>
        <fullName evidence="1">Uncharacterized protein</fullName>
    </submittedName>
</protein>
<organism evidence="1">
    <name type="scientific">Rhizophora mucronata</name>
    <name type="common">Asiatic mangrove</name>
    <dbReference type="NCBI Taxonomy" id="61149"/>
    <lineage>
        <taxon>Eukaryota</taxon>
        <taxon>Viridiplantae</taxon>
        <taxon>Streptophyta</taxon>
        <taxon>Embryophyta</taxon>
        <taxon>Tracheophyta</taxon>
        <taxon>Spermatophyta</taxon>
        <taxon>Magnoliopsida</taxon>
        <taxon>eudicotyledons</taxon>
        <taxon>Gunneridae</taxon>
        <taxon>Pentapetalae</taxon>
        <taxon>rosids</taxon>
        <taxon>fabids</taxon>
        <taxon>Malpighiales</taxon>
        <taxon>Rhizophoraceae</taxon>
        <taxon>Rhizophora</taxon>
    </lineage>
</organism>
<dbReference type="EMBL" id="GGEC01003246">
    <property type="protein sequence ID" value="MBW83729.1"/>
    <property type="molecule type" value="Transcribed_RNA"/>
</dbReference>
<evidence type="ECO:0000313" key="1">
    <source>
        <dbReference type="EMBL" id="MBW83729.1"/>
    </source>
</evidence>
<accession>A0A2P2IR75</accession>